<protein>
    <submittedName>
        <fullName evidence="1">Putative tick transposon</fullName>
    </submittedName>
</protein>
<sequence length="124" mass="14055">MKPYVQHQAVVNLLLNASEEEEAESLSSSEVIEGGSKVIREQINLEPSLSEGGPEKEDLRKIGSEFEDVFSDCPGNMRVIEHDIELSGEESIRSKPYRCSPVQRRKCEPLLVPHRYRRLKVAGY</sequence>
<proteinExistence type="predicted"/>
<name>A0A6G5AIK0_RHIMP</name>
<dbReference type="AlphaFoldDB" id="A0A6G5AIK0"/>
<evidence type="ECO:0000313" key="1">
    <source>
        <dbReference type="EMBL" id="NIE50066.1"/>
    </source>
</evidence>
<accession>A0A6G5AIK0</accession>
<dbReference type="EMBL" id="GIKN01007793">
    <property type="protein sequence ID" value="NIE50066.1"/>
    <property type="molecule type" value="Transcribed_RNA"/>
</dbReference>
<reference evidence="1" key="1">
    <citation type="submission" date="2020-03" db="EMBL/GenBank/DDBJ databases">
        <title>A transcriptome and proteome of the tick Rhipicephalus microplus shaped by the genetic composition of its hosts and developmental stage.</title>
        <authorList>
            <person name="Garcia G.R."/>
            <person name="Ribeiro J.M.C."/>
            <person name="Maruyama S.R."/>
            <person name="Gardinasse L.G."/>
            <person name="Nelson K."/>
            <person name="Ferreira B.R."/>
            <person name="Andrade T.G."/>
            <person name="Santos I.K.F.M."/>
        </authorList>
    </citation>
    <scope>NUCLEOTIDE SEQUENCE</scope>
    <source>
        <strain evidence="1">NSGR</strain>
        <tissue evidence="1">Salivary glands</tissue>
    </source>
</reference>
<organism evidence="1">
    <name type="scientific">Rhipicephalus microplus</name>
    <name type="common">Cattle tick</name>
    <name type="synonym">Boophilus microplus</name>
    <dbReference type="NCBI Taxonomy" id="6941"/>
    <lineage>
        <taxon>Eukaryota</taxon>
        <taxon>Metazoa</taxon>
        <taxon>Ecdysozoa</taxon>
        <taxon>Arthropoda</taxon>
        <taxon>Chelicerata</taxon>
        <taxon>Arachnida</taxon>
        <taxon>Acari</taxon>
        <taxon>Parasitiformes</taxon>
        <taxon>Ixodida</taxon>
        <taxon>Ixodoidea</taxon>
        <taxon>Ixodidae</taxon>
        <taxon>Rhipicephalinae</taxon>
        <taxon>Rhipicephalus</taxon>
        <taxon>Boophilus</taxon>
    </lineage>
</organism>